<proteinExistence type="predicted"/>
<feature type="chain" id="PRO_5024305040" evidence="1">
    <location>
        <begin position="20"/>
        <end position="111"/>
    </location>
</feature>
<protein>
    <submittedName>
        <fullName evidence="2">Uncharacterized protein</fullName>
    </submittedName>
</protein>
<dbReference type="EMBL" id="CP045913">
    <property type="protein sequence ID" value="QGH60788.1"/>
    <property type="molecule type" value="Genomic_DNA"/>
</dbReference>
<sequence>MIRALIVFIAAVTAFNVAASSEAAWASGDKALQAACLKASGLKGAKAVGSIIHYGDDVGYSALLISGRYPQAFMHNKPGKELCLYQRATKKAVVQDADGLAGKHVDSFNGS</sequence>
<name>A0A5Q2V8R3_SERPR</name>
<feature type="signal peptide" evidence="1">
    <location>
        <begin position="1"/>
        <end position="19"/>
    </location>
</feature>
<gene>
    <name evidence="2" type="ORF">GHV41_08000</name>
</gene>
<evidence type="ECO:0000256" key="1">
    <source>
        <dbReference type="SAM" id="SignalP"/>
    </source>
</evidence>
<evidence type="ECO:0000313" key="3">
    <source>
        <dbReference type="Proteomes" id="UP000381260"/>
    </source>
</evidence>
<keyword evidence="1" id="KW-0732">Signal</keyword>
<dbReference type="Proteomes" id="UP000381260">
    <property type="component" value="Chromosome"/>
</dbReference>
<accession>A0A5Q2V8R3</accession>
<evidence type="ECO:0000313" key="2">
    <source>
        <dbReference type="EMBL" id="QGH60788.1"/>
    </source>
</evidence>
<organism evidence="2 3">
    <name type="scientific">Serratia proteamaculans</name>
    <dbReference type="NCBI Taxonomy" id="28151"/>
    <lineage>
        <taxon>Bacteria</taxon>
        <taxon>Pseudomonadati</taxon>
        <taxon>Pseudomonadota</taxon>
        <taxon>Gammaproteobacteria</taxon>
        <taxon>Enterobacterales</taxon>
        <taxon>Yersiniaceae</taxon>
        <taxon>Serratia</taxon>
    </lineage>
</organism>
<dbReference type="AlphaFoldDB" id="A0A5Q2V8R3"/>
<reference evidence="2 3" key="1">
    <citation type="submission" date="2019-11" db="EMBL/GenBank/DDBJ databases">
        <title>The Phosphoenolpyruvate Phosphotransferase System Regulates Serratia proteamaculans 336X Biofilm Formation and Wheat Roots colonization.</title>
        <authorList>
            <person name="Liu F."/>
        </authorList>
    </citation>
    <scope>NUCLEOTIDE SEQUENCE [LARGE SCALE GENOMIC DNA]</scope>
    <source>
        <strain evidence="2 3">336X</strain>
    </source>
</reference>
<dbReference type="RefSeq" id="WP_153858194.1">
    <property type="nucleotide sequence ID" value="NZ_CP045913.1"/>
</dbReference>